<evidence type="ECO:0000256" key="8">
    <source>
        <dbReference type="ARBA" id="ARBA00022884"/>
    </source>
</evidence>
<keyword evidence="8 9" id="KW-0694">RNA-binding</keyword>
<evidence type="ECO:0000313" key="12">
    <source>
        <dbReference type="EMBL" id="NNG66706.1"/>
    </source>
</evidence>
<evidence type="ECO:0000313" key="13">
    <source>
        <dbReference type="Proteomes" id="UP000529861"/>
    </source>
</evidence>
<dbReference type="SUPFAM" id="SSF55666">
    <property type="entry name" value="Ribonuclease PH domain 2-like"/>
    <property type="match status" value="2"/>
</dbReference>
<dbReference type="Gene3D" id="3.30.230.70">
    <property type="entry name" value="GHMP Kinase, N-terminal domain"/>
    <property type="match status" value="2"/>
</dbReference>
<dbReference type="InterPro" id="IPR036612">
    <property type="entry name" value="KH_dom_type_1_sf"/>
</dbReference>
<dbReference type="CDD" id="cd11364">
    <property type="entry name" value="RNase_PH_PNPase_2"/>
    <property type="match status" value="1"/>
</dbReference>
<dbReference type="SUPFAM" id="SSF46915">
    <property type="entry name" value="Polynucleotide phosphorylase/guanosine pentaphosphate synthase (PNPase/GPSI), domain 3"/>
    <property type="match status" value="1"/>
</dbReference>
<evidence type="ECO:0000256" key="9">
    <source>
        <dbReference type="HAMAP-Rule" id="MF_01595"/>
    </source>
</evidence>
<dbReference type="InterPro" id="IPR012162">
    <property type="entry name" value="PNPase"/>
</dbReference>
<dbReference type="EMBL" id="JABEQB010000012">
    <property type="protein sequence ID" value="NNG66706.1"/>
    <property type="molecule type" value="Genomic_DNA"/>
</dbReference>
<dbReference type="Pfam" id="PF00575">
    <property type="entry name" value="S1"/>
    <property type="match status" value="1"/>
</dbReference>
<dbReference type="GO" id="GO:0003723">
    <property type="term" value="F:RNA binding"/>
    <property type="evidence" value="ECO:0007669"/>
    <property type="project" value="UniProtKB-UniRule"/>
</dbReference>
<dbReference type="SUPFAM" id="SSF54211">
    <property type="entry name" value="Ribosomal protein S5 domain 2-like"/>
    <property type="match status" value="2"/>
</dbReference>
<proteinExistence type="inferred from homology"/>
<comment type="similarity">
    <text evidence="2 9">Belongs to the polyribonucleotide nucleotidyltransferase family.</text>
</comment>
<dbReference type="SMART" id="SM00316">
    <property type="entry name" value="S1"/>
    <property type="match status" value="1"/>
</dbReference>
<evidence type="ECO:0000256" key="3">
    <source>
        <dbReference type="ARBA" id="ARBA00022490"/>
    </source>
</evidence>
<dbReference type="FunFam" id="3.30.230.70:FF:000002">
    <property type="entry name" value="Polyribonucleotide nucleotidyltransferase"/>
    <property type="match status" value="1"/>
</dbReference>
<accession>A0A7Y2L963</accession>
<dbReference type="InterPro" id="IPR020568">
    <property type="entry name" value="Ribosomal_Su5_D2-typ_SF"/>
</dbReference>
<dbReference type="GO" id="GO:0000287">
    <property type="term" value="F:magnesium ion binding"/>
    <property type="evidence" value="ECO:0007669"/>
    <property type="project" value="UniProtKB-UniRule"/>
</dbReference>
<evidence type="ECO:0000259" key="11">
    <source>
        <dbReference type="PROSITE" id="PS50126"/>
    </source>
</evidence>
<keyword evidence="6 9" id="KW-0479">Metal-binding</keyword>
<dbReference type="InterPro" id="IPR036456">
    <property type="entry name" value="PNPase_PH_RNA-bd_sf"/>
</dbReference>
<protein>
    <recommendedName>
        <fullName evidence="9">Polyribonucleotide nucleotidyltransferase</fullName>
        <ecNumber evidence="9">2.7.7.8</ecNumber>
    </recommendedName>
    <alternativeName>
        <fullName evidence="9">Polynucleotide phosphorylase</fullName>
        <shortName evidence="9">PNPase</shortName>
    </alternativeName>
</protein>
<dbReference type="InterPro" id="IPR015847">
    <property type="entry name" value="ExoRNase_PH_dom2"/>
</dbReference>
<evidence type="ECO:0000256" key="7">
    <source>
        <dbReference type="ARBA" id="ARBA00022842"/>
    </source>
</evidence>
<dbReference type="Gene3D" id="2.40.50.140">
    <property type="entry name" value="Nucleic acid-binding proteins"/>
    <property type="match status" value="1"/>
</dbReference>
<feature type="region of interest" description="Disordered" evidence="10">
    <location>
        <begin position="688"/>
        <end position="707"/>
    </location>
</feature>
<evidence type="ECO:0000256" key="5">
    <source>
        <dbReference type="ARBA" id="ARBA00022695"/>
    </source>
</evidence>
<dbReference type="InterPro" id="IPR004088">
    <property type="entry name" value="KH_dom_type_1"/>
</dbReference>
<dbReference type="Pfam" id="PF00013">
    <property type="entry name" value="KH_1"/>
    <property type="match status" value="1"/>
</dbReference>
<dbReference type="PROSITE" id="PS50084">
    <property type="entry name" value="KH_TYPE_1"/>
    <property type="match status" value="1"/>
</dbReference>
<dbReference type="InterPro" id="IPR015848">
    <property type="entry name" value="PNPase_PH_RNA-bd_bac/org-type"/>
</dbReference>
<dbReference type="Proteomes" id="UP000529861">
    <property type="component" value="Unassembled WGS sequence"/>
</dbReference>
<dbReference type="PANTHER" id="PTHR11252">
    <property type="entry name" value="POLYRIBONUCLEOTIDE NUCLEOTIDYLTRANSFERASE"/>
    <property type="match status" value="1"/>
</dbReference>
<dbReference type="PANTHER" id="PTHR11252:SF0">
    <property type="entry name" value="POLYRIBONUCLEOTIDE NUCLEOTIDYLTRANSFERASE 1, MITOCHONDRIAL"/>
    <property type="match status" value="1"/>
</dbReference>
<dbReference type="GO" id="GO:0005829">
    <property type="term" value="C:cytosol"/>
    <property type="evidence" value="ECO:0007669"/>
    <property type="project" value="TreeGrafter"/>
</dbReference>
<keyword evidence="3 9" id="KW-0963">Cytoplasm</keyword>
<comment type="caution">
    <text evidence="12">The sequence shown here is derived from an EMBL/GenBank/DDBJ whole genome shotgun (WGS) entry which is preliminary data.</text>
</comment>
<dbReference type="PROSITE" id="PS50126">
    <property type="entry name" value="S1"/>
    <property type="match status" value="1"/>
</dbReference>
<keyword evidence="7 9" id="KW-0460">Magnesium</keyword>
<dbReference type="InterPro" id="IPR036345">
    <property type="entry name" value="ExoRNase_PH_dom2_sf"/>
</dbReference>
<dbReference type="GO" id="GO:0006402">
    <property type="term" value="P:mRNA catabolic process"/>
    <property type="evidence" value="ECO:0007669"/>
    <property type="project" value="UniProtKB-UniRule"/>
</dbReference>
<gene>
    <name evidence="9 12" type="primary">pnp</name>
    <name evidence="12" type="ORF">HKI81_05550</name>
</gene>
<dbReference type="HAMAP" id="MF_01595">
    <property type="entry name" value="PNPase"/>
    <property type="match status" value="1"/>
</dbReference>
<dbReference type="CDD" id="cd11363">
    <property type="entry name" value="RNase_PH_PNPase_1"/>
    <property type="match status" value="1"/>
</dbReference>
<name>A0A7Y2L963_9THEO</name>
<dbReference type="InterPro" id="IPR027408">
    <property type="entry name" value="PNPase/RNase_PH_dom_sf"/>
</dbReference>
<dbReference type="CDD" id="cd04472">
    <property type="entry name" value="S1_PNPase"/>
    <property type="match status" value="1"/>
</dbReference>
<comment type="subcellular location">
    <subcellularLocation>
        <location evidence="1 9">Cytoplasm</location>
    </subcellularLocation>
</comment>
<dbReference type="Pfam" id="PF03725">
    <property type="entry name" value="RNase_PH_C"/>
    <property type="match status" value="1"/>
</dbReference>
<dbReference type="InterPro" id="IPR003029">
    <property type="entry name" value="S1_domain"/>
</dbReference>
<sequence>MEERTFEMELAGRKLVVQTGKVAQQANGAAWVKYGDTVVLVTACASKEPREGIDFFPLTVEYEERLYSIGKIPGGFIKREGKPSEKAILSARLIDRPIRPLFPEGYRNDVQVIATVLSVDPDAQPEIVAMIGSSVALSISDIPFNGPTGSVAVGLVDGKFVINPTYEQREKSLMHLVVSGTKDAIVMVEAGAKEVPEETILDAIVYAHQYIKQIVEFIEGIVKEVGVPKAEVVLHEIDKELEEKVRAYATEKIYNALRTPEKKERNDNLDKVEQEVLEHFKDEYPDNLADIDEVLYKIMKEQMRKMIKEEKIRVDGRGLDDIRPIWCEVGVLPRTHGSAIFTRGQTQVLTVATLGAIGDIQILEGIGDEEFKRYMHHYNFPPYSVGEVRPLRGPGRREIGHGALAERALEPVIPSEEEFPYTIRLVSEVLSSNGSTSQASVCGSTLALMDAGVPIKAPVAGIAMGLIKEEDEVLILTDIQGIEDFLGDMDFKVAGTEKGVTAIQMDIKIPGIDRDILQMALEKARKARLYVLQKMLEVIKEPRKELSKYAPRVVRMVVNPEKIRDIIGPAGKTITKIISETGVKIDIEEDGRLYITAPNLEAGERAKQMIEAITKDIEVGEIYLGKVLRIAPFGAFVEIAPGKEGLVHISNLSKKRVRRVEDVVKVGDNILVKVTEIDKLGRIVLSRKDAMPDEEESDNRKSDNRKK</sequence>
<dbReference type="InterPro" id="IPR004087">
    <property type="entry name" value="KH_dom"/>
</dbReference>
<dbReference type="GO" id="GO:0006396">
    <property type="term" value="P:RNA processing"/>
    <property type="evidence" value="ECO:0007669"/>
    <property type="project" value="InterPro"/>
</dbReference>
<dbReference type="EC" id="2.7.7.8" evidence="9"/>
<comment type="cofactor">
    <cofactor evidence="9">
        <name>Mg(2+)</name>
        <dbReference type="ChEBI" id="CHEBI:18420"/>
    </cofactor>
</comment>
<feature type="binding site" evidence="9">
    <location>
        <position position="490"/>
    </location>
    <ligand>
        <name>Mg(2+)</name>
        <dbReference type="ChEBI" id="CHEBI:18420"/>
    </ligand>
</feature>
<dbReference type="PIRSF" id="PIRSF005499">
    <property type="entry name" value="PNPase"/>
    <property type="match status" value="1"/>
</dbReference>
<comment type="catalytic activity">
    <reaction evidence="9">
        <text>RNA(n+1) + phosphate = RNA(n) + a ribonucleoside 5'-diphosphate</text>
        <dbReference type="Rhea" id="RHEA:22096"/>
        <dbReference type="Rhea" id="RHEA-COMP:14527"/>
        <dbReference type="Rhea" id="RHEA-COMP:17342"/>
        <dbReference type="ChEBI" id="CHEBI:43474"/>
        <dbReference type="ChEBI" id="CHEBI:57930"/>
        <dbReference type="ChEBI" id="CHEBI:140395"/>
        <dbReference type="EC" id="2.7.7.8"/>
    </reaction>
</comment>
<keyword evidence="5 9" id="KW-0548">Nucleotidyltransferase</keyword>
<organism evidence="12 13">
    <name type="scientific">Caldanaerobacter subterraneus</name>
    <dbReference type="NCBI Taxonomy" id="911092"/>
    <lineage>
        <taxon>Bacteria</taxon>
        <taxon>Bacillati</taxon>
        <taxon>Bacillota</taxon>
        <taxon>Clostridia</taxon>
        <taxon>Thermoanaerobacterales</taxon>
        <taxon>Thermoanaerobacteraceae</taxon>
        <taxon>Caldanaerobacter</taxon>
    </lineage>
</organism>
<dbReference type="SUPFAM" id="SSF50249">
    <property type="entry name" value="Nucleic acid-binding proteins"/>
    <property type="match status" value="1"/>
</dbReference>
<dbReference type="InterPro" id="IPR001247">
    <property type="entry name" value="ExoRNase_PH_dom1"/>
</dbReference>
<feature type="compositionally biased region" description="Basic and acidic residues" evidence="10">
    <location>
        <begin position="698"/>
        <end position="707"/>
    </location>
</feature>
<dbReference type="Pfam" id="PF03726">
    <property type="entry name" value="PNPase"/>
    <property type="match status" value="1"/>
</dbReference>
<keyword evidence="4 9" id="KW-0808">Transferase</keyword>
<dbReference type="SUPFAM" id="SSF54791">
    <property type="entry name" value="Eukaryotic type KH-domain (KH-domain type I)"/>
    <property type="match status" value="1"/>
</dbReference>
<dbReference type="FunFam" id="2.40.50.140:FF:000023">
    <property type="entry name" value="Polyribonucleotide nucleotidyltransferase"/>
    <property type="match status" value="1"/>
</dbReference>
<dbReference type="NCBIfam" id="TIGR03591">
    <property type="entry name" value="polynuc_phos"/>
    <property type="match status" value="1"/>
</dbReference>
<evidence type="ECO:0000256" key="4">
    <source>
        <dbReference type="ARBA" id="ARBA00022679"/>
    </source>
</evidence>
<feature type="binding site" evidence="9">
    <location>
        <position position="484"/>
    </location>
    <ligand>
        <name>Mg(2+)</name>
        <dbReference type="ChEBI" id="CHEBI:18420"/>
    </ligand>
</feature>
<dbReference type="GO" id="GO:0004654">
    <property type="term" value="F:polyribonucleotide nucleotidyltransferase activity"/>
    <property type="evidence" value="ECO:0007669"/>
    <property type="project" value="UniProtKB-UniRule"/>
</dbReference>
<dbReference type="FunFam" id="3.30.1370.10:FF:000001">
    <property type="entry name" value="Polyribonucleotide nucleotidyltransferase"/>
    <property type="match status" value="1"/>
</dbReference>
<dbReference type="FunFam" id="3.30.230.70:FF:000001">
    <property type="entry name" value="Polyribonucleotide nucleotidyltransferase"/>
    <property type="match status" value="1"/>
</dbReference>
<dbReference type="CDD" id="cd02393">
    <property type="entry name" value="KH-I_PNPase"/>
    <property type="match status" value="1"/>
</dbReference>
<evidence type="ECO:0000256" key="10">
    <source>
        <dbReference type="SAM" id="MobiDB-lite"/>
    </source>
</evidence>
<dbReference type="InterPro" id="IPR012340">
    <property type="entry name" value="NA-bd_OB-fold"/>
</dbReference>
<comment type="function">
    <text evidence="9">Involved in mRNA degradation. Catalyzes the phosphorolysis of single-stranded polyribonucleotides processively in the 3'- to 5'-direction.</text>
</comment>
<dbReference type="Pfam" id="PF01138">
    <property type="entry name" value="RNase_PH"/>
    <property type="match status" value="2"/>
</dbReference>
<evidence type="ECO:0000256" key="2">
    <source>
        <dbReference type="ARBA" id="ARBA00007404"/>
    </source>
</evidence>
<dbReference type="GO" id="GO:0000175">
    <property type="term" value="F:3'-5'-RNA exonuclease activity"/>
    <property type="evidence" value="ECO:0007669"/>
    <property type="project" value="TreeGrafter"/>
</dbReference>
<dbReference type="Gene3D" id="3.30.1370.10">
    <property type="entry name" value="K Homology domain, type 1"/>
    <property type="match status" value="1"/>
</dbReference>
<reference evidence="12 13" key="1">
    <citation type="submission" date="2020-04" db="EMBL/GenBank/DDBJ databases">
        <title>Draft genome sequence of Caldanaerobacter sunterraneus. strain 1523vc isolated from Griffin hot spring, Kamchatka, Russia.</title>
        <authorList>
            <person name="Toshchakov S.V."/>
            <person name="Podosokorskaya O.A."/>
            <person name="Kublanov I.V."/>
            <person name="Korzhenkov A."/>
            <person name="Patrushev M.V."/>
        </authorList>
    </citation>
    <scope>NUCLEOTIDE SEQUENCE [LARGE SCALE GENOMIC DNA]</scope>
    <source>
        <strain evidence="12 13">1523vc</strain>
    </source>
</reference>
<feature type="domain" description="S1 motif" evidence="11">
    <location>
        <begin position="620"/>
        <end position="688"/>
    </location>
</feature>
<dbReference type="RefSeq" id="WP_022587726.1">
    <property type="nucleotide sequence ID" value="NZ_JABEQB010000012.1"/>
</dbReference>
<dbReference type="SMART" id="SM00322">
    <property type="entry name" value="KH"/>
    <property type="match status" value="1"/>
</dbReference>
<dbReference type="NCBIfam" id="NF008805">
    <property type="entry name" value="PRK11824.1"/>
    <property type="match status" value="1"/>
</dbReference>
<dbReference type="AlphaFoldDB" id="A0A7Y2L963"/>
<evidence type="ECO:0000256" key="1">
    <source>
        <dbReference type="ARBA" id="ARBA00004496"/>
    </source>
</evidence>
<evidence type="ECO:0000256" key="6">
    <source>
        <dbReference type="ARBA" id="ARBA00022723"/>
    </source>
</evidence>